<protein>
    <submittedName>
        <fullName evidence="1">Uncharacterized protein</fullName>
    </submittedName>
</protein>
<evidence type="ECO:0000313" key="1">
    <source>
        <dbReference type="EMBL" id="JAD73683.1"/>
    </source>
</evidence>
<accession>A0A0A9CGV9</accession>
<sequence>MRFWRREIFTLCRSPTEILCRKNPRRCQIRELLLRRRRHHPSLALIWKCCEFLRGWRHCNTN</sequence>
<reference evidence="1" key="1">
    <citation type="submission" date="2014-09" db="EMBL/GenBank/DDBJ databases">
        <authorList>
            <person name="Magalhaes I.L.F."/>
            <person name="Oliveira U."/>
            <person name="Santos F.R."/>
            <person name="Vidigal T.H.D.A."/>
            <person name="Brescovit A.D."/>
            <person name="Santos A.J."/>
        </authorList>
    </citation>
    <scope>NUCLEOTIDE SEQUENCE</scope>
    <source>
        <tissue evidence="1">Shoot tissue taken approximately 20 cm above the soil surface</tissue>
    </source>
</reference>
<dbReference type="AlphaFoldDB" id="A0A0A9CGV9"/>
<name>A0A0A9CGV9_ARUDO</name>
<proteinExistence type="predicted"/>
<organism evidence="1">
    <name type="scientific">Arundo donax</name>
    <name type="common">Giant reed</name>
    <name type="synonym">Donax arundinaceus</name>
    <dbReference type="NCBI Taxonomy" id="35708"/>
    <lineage>
        <taxon>Eukaryota</taxon>
        <taxon>Viridiplantae</taxon>
        <taxon>Streptophyta</taxon>
        <taxon>Embryophyta</taxon>
        <taxon>Tracheophyta</taxon>
        <taxon>Spermatophyta</taxon>
        <taxon>Magnoliopsida</taxon>
        <taxon>Liliopsida</taxon>
        <taxon>Poales</taxon>
        <taxon>Poaceae</taxon>
        <taxon>PACMAD clade</taxon>
        <taxon>Arundinoideae</taxon>
        <taxon>Arundineae</taxon>
        <taxon>Arundo</taxon>
    </lineage>
</organism>
<dbReference type="EMBL" id="GBRH01224212">
    <property type="protein sequence ID" value="JAD73683.1"/>
    <property type="molecule type" value="Transcribed_RNA"/>
</dbReference>
<reference evidence="1" key="2">
    <citation type="journal article" date="2015" name="Data Brief">
        <title>Shoot transcriptome of the giant reed, Arundo donax.</title>
        <authorList>
            <person name="Barrero R.A."/>
            <person name="Guerrero F.D."/>
            <person name="Moolhuijzen P."/>
            <person name="Goolsby J.A."/>
            <person name="Tidwell J."/>
            <person name="Bellgard S.E."/>
            <person name="Bellgard M.I."/>
        </authorList>
    </citation>
    <scope>NUCLEOTIDE SEQUENCE</scope>
    <source>
        <tissue evidence="1">Shoot tissue taken approximately 20 cm above the soil surface</tissue>
    </source>
</reference>